<accession>A0A9X0BZB3</accession>
<feature type="region of interest" description="Disordered" evidence="1">
    <location>
        <begin position="63"/>
        <end position="82"/>
    </location>
</feature>
<keyword evidence="3" id="KW-1185">Reference proteome</keyword>
<proteinExistence type="predicted"/>
<dbReference type="Gene3D" id="1.10.287.1490">
    <property type="match status" value="1"/>
</dbReference>
<feature type="compositionally biased region" description="Basic and acidic residues" evidence="1">
    <location>
        <begin position="758"/>
        <end position="772"/>
    </location>
</feature>
<dbReference type="PANTHER" id="PTHR34251">
    <property type="entry name" value="LEUCINE-, GLUTAMATE- AND LYSINE-RICH PROTEIN 1"/>
    <property type="match status" value="1"/>
</dbReference>
<feature type="compositionally biased region" description="Polar residues" evidence="1">
    <location>
        <begin position="330"/>
        <end position="341"/>
    </location>
</feature>
<evidence type="ECO:0008006" key="4">
    <source>
        <dbReference type="Google" id="ProtNLM"/>
    </source>
</evidence>
<feature type="compositionally biased region" description="Low complexity" evidence="1">
    <location>
        <begin position="163"/>
        <end position="173"/>
    </location>
</feature>
<name>A0A9X0BZB3_9EURO</name>
<dbReference type="PANTHER" id="PTHR34251:SF1">
    <property type="entry name" value="LEUCINE, GLUTAMATE AND LYSINE RICH 1"/>
    <property type="match status" value="1"/>
</dbReference>
<reference evidence="2" key="2">
    <citation type="journal article" date="2023" name="IMA Fungus">
        <title>Comparative genomic study of the Penicillium genus elucidates a diverse pangenome and 15 lateral gene transfer events.</title>
        <authorList>
            <person name="Petersen C."/>
            <person name="Sorensen T."/>
            <person name="Nielsen M.R."/>
            <person name="Sondergaard T.E."/>
            <person name="Sorensen J.L."/>
            <person name="Fitzpatrick D.A."/>
            <person name="Frisvad J.C."/>
            <person name="Nielsen K.L."/>
        </authorList>
    </citation>
    <scope>NUCLEOTIDE SEQUENCE</scope>
    <source>
        <strain evidence="2">IBT 30728</strain>
    </source>
</reference>
<dbReference type="AlphaFoldDB" id="A0A9X0BZB3"/>
<feature type="region of interest" description="Disordered" evidence="1">
    <location>
        <begin position="691"/>
        <end position="710"/>
    </location>
</feature>
<dbReference type="InterPro" id="IPR038799">
    <property type="entry name" value="LEKR1"/>
</dbReference>
<feature type="region of interest" description="Disordered" evidence="1">
    <location>
        <begin position="750"/>
        <end position="772"/>
    </location>
</feature>
<feature type="region of interest" description="Disordered" evidence="1">
    <location>
        <begin position="1088"/>
        <end position="1160"/>
    </location>
</feature>
<sequence>MVLGSKKAKGNAKHGKVLMKQKNKKATSPDLVADPEPTDIIQINEAQTPAGSPTSANLELVEAEAESIRVSEPSVQLPDPAHEQVFSVNDFLEVDAPSVSPSPSLECLVTPQNEEEQEGSQALKQTGEPVYEEHHVQDQFEGHHHPKDSPDQRYEEHPEYRPPGRSSQTSTRRSTPKPSPETPKGQPAYEEAYAQYPGYPGYSAYPAYPTEYPERAQVSSPFAPYPSPPALVPLPSPSLTEARFMSSASPEAHYYPYYPPPPLPYSPYATPHYSAPYYHSPVPKVSSPLARSHYSYASPVMSPTATPPPPAAQPATGSAMAPMPPPSATHSYASATQSPVMSSAGVVPPYNPYTPPQHQPHDSHYMQRSYSGSSQPYAASFQAIQNLGLGNGQINENGVISPPENDQEHVELLQRIQSAIPDINRLLHGFRHTHTRLNSREAEIKQIGNQHEQAIMHKDFYIEALQSQMKKTANESAEECAKLKNIINELRLEVGDLQEKQKDLEDGLADHQKTNEELSKSKTDLEAEVERLTTEIKAAAETHATEMERQKEDHSKAILTQKQELTELFEEIKGEDEKAALETLEVREKELRDQLEAAEADWSKEKKELEDDLEAQRGQVEAIKSEVASKTAVIESKESELKNQAAELDAVREEAVSRVAELEAKNRELEDLRKEHAEACEELRKVHSGEQDALRASHAAEAADLRQSHEEQLAAAAKELQEKMADLETHFQEQEKHWEAERAALQKLLNEKDEELSSAEREKDKLEGDGLMKEQQLQRAVEQMRSTIDNLDHDCDRLRRTLQSLGEATDLKTTKGDQFFVDCFTQLATLIADLSNEYFVYLPIDPPKDILSKIPSELPSFLDNSPPSRALRAAYVQHIVSKTLTYRVFQPFLFTLGRRYDKADTFFQMLSSDIRRKSVRREAFWRQQTLKAAYTTSDAKQSINVAAAVIVDEIIDQIRHFADPRQLDSLLTAVRKIVKLAAETWRHARVERELVIAHFPAPGDEMVESDGWVEYTSKDEVGSPEKSLSKPEGRRQVVLRTFPRIVREAAHEDFASDPDRETPCVYAAGEVLYMDSPVVIARLQELSKGTEEVVKPADESEKSPQIEEKPISPPPTPENEAVKLSTSVPARSESPAPRCATPKPVGGALPTGGSLPVRSSTPIQKKVVCLSPPSSPNAKGHAVEA</sequence>
<gene>
    <name evidence="2" type="ORF">N7539_003083</name>
</gene>
<evidence type="ECO:0000313" key="3">
    <source>
        <dbReference type="Proteomes" id="UP001148312"/>
    </source>
</evidence>
<feature type="compositionally biased region" description="Basic and acidic residues" evidence="1">
    <location>
        <begin position="131"/>
        <end position="162"/>
    </location>
</feature>
<feature type="region of interest" description="Disordered" evidence="1">
    <location>
        <begin position="299"/>
        <end position="372"/>
    </location>
</feature>
<protein>
    <recommendedName>
        <fullName evidence="4">RNA polymerase Rpb1 C-terminal repeat domain-containing protein</fullName>
    </recommendedName>
</protein>
<dbReference type="Proteomes" id="UP001148312">
    <property type="component" value="Unassembled WGS sequence"/>
</dbReference>
<dbReference type="EMBL" id="JAPWDQ010000003">
    <property type="protein sequence ID" value="KAJ5491516.1"/>
    <property type="molecule type" value="Genomic_DNA"/>
</dbReference>
<feature type="compositionally biased region" description="Basic and acidic residues" evidence="1">
    <location>
        <begin position="701"/>
        <end position="710"/>
    </location>
</feature>
<dbReference type="RefSeq" id="XP_056792645.1">
    <property type="nucleotide sequence ID" value="XM_056932686.1"/>
</dbReference>
<feature type="compositionally biased region" description="Basic and acidic residues" evidence="1">
    <location>
        <begin position="1088"/>
        <end position="1110"/>
    </location>
</feature>
<feature type="compositionally biased region" description="Pro residues" evidence="1">
    <location>
        <begin position="349"/>
        <end position="358"/>
    </location>
</feature>
<feature type="compositionally biased region" description="Basic residues" evidence="1">
    <location>
        <begin position="1"/>
        <end position="25"/>
    </location>
</feature>
<feature type="region of interest" description="Disordered" evidence="1">
    <location>
        <begin position="95"/>
        <end position="193"/>
    </location>
</feature>
<evidence type="ECO:0000313" key="2">
    <source>
        <dbReference type="EMBL" id="KAJ5491516.1"/>
    </source>
</evidence>
<comment type="caution">
    <text evidence="2">The sequence shown here is derived from an EMBL/GenBank/DDBJ whole genome shotgun (WGS) entry which is preliminary data.</text>
</comment>
<evidence type="ECO:0000256" key="1">
    <source>
        <dbReference type="SAM" id="MobiDB-lite"/>
    </source>
</evidence>
<organism evidence="2 3">
    <name type="scientific">Penicillium diatomitis</name>
    <dbReference type="NCBI Taxonomy" id="2819901"/>
    <lineage>
        <taxon>Eukaryota</taxon>
        <taxon>Fungi</taxon>
        <taxon>Dikarya</taxon>
        <taxon>Ascomycota</taxon>
        <taxon>Pezizomycotina</taxon>
        <taxon>Eurotiomycetes</taxon>
        <taxon>Eurotiomycetidae</taxon>
        <taxon>Eurotiales</taxon>
        <taxon>Aspergillaceae</taxon>
        <taxon>Penicillium</taxon>
    </lineage>
</organism>
<feature type="region of interest" description="Disordered" evidence="1">
    <location>
        <begin position="1"/>
        <end position="35"/>
    </location>
</feature>
<reference evidence="2" key="1">
    <citation type="submission" date="2022-12" db="EMBL/GenBank/DDBJ databases">
        <authorList>
            <person name="Petersen C."/>
        </authorList>
    </citation>
    <scope>NUCLEOTIDE SEQUENCE</scope>
    <source>
        <strain evidence="2">IBT 30728</strain>
    </source>
</reference>
<dbReference type="GeneID" id="81622935"/>